<gene>
    <name evidence="2" type="ORF">CYMTET_12337</name>
    <name evidence="1" type="ORF">CYMTET_40668</name>
</gene>
<dbReference type="Proteomes" id="UP001190700">
    <property type="component" value="Unassembled WGS sequence"/>
</dbReference>
<proteinExistence type="predicted"/>
<evidence type="ECO:0000313" key="3">
    <source>
        <dbReference type="Proteomes" id="UP001190700"/>
    </source>
</evidence>
<evidence type="ECO:0000313" key="1">
    <source>
        <dbReference type="EMBL" id="KAK3249920.1"/>
    </source>
</evidence>
<organism evidence="1 3">
    <name type="scientific">Cymbomonas tetramitiformis</name>
    <dbReference type="NCBI Taxonomy" id="36881"/>
    <lineage>
        <taxon>Eukaryota</taxon>
        <taxon>Viridiplantae</taxon>
        <taxon>Chlorophyta</taxon>
        <taxon>Pyramimonadophyceae</taxon>
        <taxon>Pyramimonadales</taxon>
        <taxon>Pyramimonadaceae</taxon>
        <taxon>Cymbomonas</taxon>
    </lineage>
</organism>
<sequence length="256" mass="29035">MPVASIVICHRSKGMRSVLRNLQTGREHAIRERRHLTHHGITKLLRRVYYPAYAFTGYDEGTAATDRSTRGQKFGSMVDSAACAIVHQYRDRLTRHFRGHLKTRPELRAMLHGVNEAYARRLLLALLRYGFTPIDAQVPVTSADAPLRTEVDIVCHDDAGGGVVLIELKCGFCGYRTRAHGKMRHELGDHPDSPETQHHLQLALTTRMFRQTYTEITRIQAFVVYCDDRGVTRQALRPWAARVAKAATLRLARNAK</sequence>
<name>A0AAE0C9D5_9CHLO</name>
<dbReference type="AlphaFoldDB" id="A0AAE0C9D5"/>
<keyword evidence="3" id="KW-1185">Reference proteome</keyword>
<accession>A0AAE0C9D5</accession>
<reference evidence="1 3" key="1">
    <citation type="journal article" date="2015" name="Genome Biol. Evol.">
        <title>Comparative Genomics of a Bacterivorous Green Alga Reveals Evolutionary Causalities and Consequences of Phago-Mixotrophic Mode of Nutrition.</title>
        <authorList>
            <person name="Burns J.A."/>
            <person name="Paasch A."/>
            <person name="Narechania A."/>
            <person name="Kim E."/>
        </authorList>
    </citation>
    <scope>NUCLEOTIDE SEQUENCE [LARGE SCALE GENOMIC DNA]</scope>
    <source>
        <strain evidence="1">PLY_AMNH</strain>
    </source>
</reference>
<evidence type="ECO:0000313" key="2">
    <source>
        <dbReference type="EMBL" id="KAK3279800.1"/>
    </source>
</evidence>
<dbReference type="EMBL" id="LGRX02004665">
    <property type="protein sequence ID" value="KAK3279800.1"/>
    <property type="molecule type" value="Genomic_DNA"/>
</dbReference>
<reference evidence="1" key="2">
    <citation type="submission" date="2023-06" db="EMBL/GenBank/DDBJ databases">
        <title>Long-read-based genome assembly of the green algal bacterivore Cymbomonas tetramitiformis.</title>
        <authorList>
            <person name="Gyaltshen Y."/>
            <person name="Rozenberg A."/>
            <person name="Paasch A."/>
            <person name="Burns J.A."/>
            <person name="Warring S."/>
            <person name="Larson R."/>
            <person name="Maurer-Alcala X."/>
            <person name="Dacks J."/>
            <person name="Kim E."/>
        </authorList>
    </citation>
    <scope>NUCLEOTIDE SEQUENCE</scope>
    <source>
        <strain evidence="1">PLY_AMNH</strain>
    </source>
</reference>
<dbReference type="EMBL" id="LGRX02027021">
    <property type="protein sequence ID" value="KAK3249920.1"/>
    <property type="molecule type" value="Genomic_DNA"/>
</dbReference>
<comment type="caution">
    <text evidence="1">The sequence shown here is derived from an EMBL/GenBank/DDBJ whole genome shotgun (WGS) entry which is preliminary data.</text>
</comment>
<protein>
    <submittedName>
        <fullName evidence="1">Uncharacterized protein</fullName>
    </submittedName>
</protein>